<evidence type="ECO:0000256" key="5">
    <source>
        <dbReference type="RuleBase" id="RU369119"/>
    </source>
</evidence>
<sequence>MLQSPVIRLEDYAVSDRNGFLPTSPPLAKLPGAYYEPWEALASRLSTLIKDGSIRSKIDNLPILDASWLQTEPEWRRAYSVLGFLTHAYIWGGEKPKDTIPPCITKPFLEICDHLGLPPCATYAGLTLWNYTAPGDVDISNPDNLSLLTSFTETVDEEWFLLISVAIEAKGGKLVSLMLDAIAAATANDVPRLTALLCRFADGLRDFNCTLQRMHERCDPEVFFYQLRPFLAGSKNMASAGLPKGVFYDEGNGQGQWQQYSGGSNGQSSLIQTFDIFLGVNHPATGGISGPSGYLKEMRDYMPGPHRRFLEVLTHHSNIRSFVISSPNEQSLKEAYNAACLTLSAFRDTHVQVVSRYIVLAAKRGTSRTQSSENVNLATASAQVDGLKDDNPSGLYGTGGTALMPFLKQTRDTTKDATI</sequence>
<dbReference type="Pfam" id="PF01231">
    <property type="entry name" value="IDO"/>
    <property type="match status" value="1"/>
</dbReference>
<dbReference type="AlphaFoldDB" id="A0AAD6CVJ4"/>
<organism evidence="6 7">
    <name type="scientific">Penicillium frequentans</name>
    <dbReference type="NCBI Taxonomy" id="3151616"/>
    <lineage>
        <taxon>Eukaryota</taxon>
        <taxon>Fungi</taxon>
        <taxon>Dikarya</taxon>
        <taxon>Ascomycota</taxon>
        <taxon>Pezizomycotina</taxon>
        <taxon>Eurotiomycetes</taxon>
        <taxon>Eurotiomycetidae</taxon>
        <taxon>Eurotiales</taxon>
        <taxon>Aspergillaceae</taxon>
        <taxon>Penicillium</taxon>
    </lineage>
</organism>
<dbReference type="EC" id="1.13.11.52" evidence="5"/>
<dbReference type="InterPro" id="IPR037217">
    <property type="entry name" value="Trp/Indoleamine_2_3_dOase-like"/>
</dbReference>
<dbReference type="GO" id="GO:0005737">
    <property type="term" value="C:cytoplasm"/>
    <property type="evidence" value="ECO:0007669"/>
    <property type="project" value="TreeGrafter"/>
</dbReference>
<keyword evidence="7" id="KW-1185">Reference proteome</keyword>
<gene>
    <name evidence="6" type="ORF">N7494_005815</name>
</gene>
<evidence type="ECO:0000313" key="7">
    <source>
        <dbReference type="Proteomes" id="UP001220324"/>
    </source>
</evidence>
<proteinExistence type="inferred from homology"/>
<evidence type="ECO:0000256" key="1">
    <source>
        <dbReference type="ARBA" id="ARBA00007119"/>
    </source>
</evidence>
<evidence type="ECO:0000313" key="6">
    <source>
        <dbReference type="EMBL" id="KAJ5540739.1"/>
    </source>
</evidence>
<dbReference type="GO" id="GO:0034354">
    <property type="term" value="P:'de novo' NAD+ biosynthetic process from L-tryptophan"/>
    <property type="evidence" value="ECO:0007669"/>
    <property type="project" value="TreeGrafter"/>
</dbReference>
<evidence type="ECO:0000256" key="3">
    <source>
        <dbReference type="ARBA" id="ARBA00023004"/>
    </source>
</evidence>
<dbReference type="PANTHER" id="PTHR28657">
    <property type="entry name" value="INDOLEAMINE 2,3-DIOXYGENASE"/>
    <property type="match status" value="1"/>
</dbReference>
<evidence type="ECO:0000256" key="4">
    <source>
        <dbReference type="PIRSR" id="PIRSR600898-1"/>
    </source>
</evidence>
<dbReference type="PROSITE" id="PS00876">
    <property type="entry name" value="IDO_1"/>
    <property type="match status" value="1"/>
</dbReference>
<keyword evidence="5" id="KW-0223">Dioxygenase</keyword>
<dbReference type="GO" id="GO:0046872">
    <property type="term" value="F:metal ion binding"/>
    <property type="evidence" value="ECO:0007669"/>
    <property type="project" value="UniProtKB-UniRule"/>
</dbReference>
<dbReference type="PANTHER" id="PTHR28657:SF10">
    <property type="entry name" value="INDOLEAMINE 2,3-DIOXYGENASE"/>
    <property type="match status" value="1"/>
</dbReference>
<name>A0AAD6CVJ4_9EURO</name>
<feature type="binding site" description="proximal binding residue" evidence="4">
    <location>
        <position position="350"/>
    </location>
    <ligand>
        <name>heme b</name>
        <dbReference type="ChEBI" id="CHEBI:60344"/>
    </ligand>
    <ligandPart>
        <name>Fe</name>
        <dbReference type="ChEBI" id="CHEBI:18248"/>
    </ligandPart>
</feature>
<dbReference type="InterPro" id="IPR000898">
    <property type="entry name" value="Indolamine_dOase"/>
</dbReference>
<dbReference type="Proteomes" id="UP001220324">
    <property type="component" value="Unassembled WGS sequence"/>
</dbReference>
<accession>A0AAD6CVJ4</accession>
<dbReference type="GO" id="GO:0033754">
    <property type="term" value="F:indoleamine 2,3-dioxygenase activity"/>
    <property type="evidence" value="ECO:0007669"/>
    <property type="project" value="UniProtKB-EC"/>
</dbReference>
<protein>
    <recommendedName>
        <fullName evidence="5">Indoleamine 2,3-dioxygenase</fullName>
        <ecNumber evidence="5">1.13.11.52</ecNumber>
    </recommendedName>
</protein>
<dbReference type="Gene3D" id="1.20.58.480">
    <property type="match status" value="1"/>
</dbReference>
<keyword evidence="5" id="KW-0560">Oxidoreductase</keyword>
<comment type="similarity">
    <text evidence="1 5">Belongs to the indoleamine 2,3-dioxygenase family.</text>
</comment>
<dbReference type="EMBL" id="JAQIZZ010000005">
    <property type="protein sequence ID" value="KAJ5540739.1"/>
    <property type="molecule type" value="Genomic_DNA"/>
</dbReference>
<dbReference type="GO" id="GO:0020037">
    <property type="term" value="F:heme binding"/>
    <property type="evidence" value="ECO:0007669"/>
    <property type="project" value="UniProtKB-UniRule"/>
</dbReference>
<dbReference type="GO" id="GO:0019441">
    <property type="term" value="P:L-tryptophan catabolic process to kynurenine"/>
    <property type="evidence" value="ECO:0007669"/>
    <property type="project" value="UniProtKB-UniRule"/>
</dbReference>
<evidence type="ECO:0000256" key="2">
    <source>
        <dbReference type="ARBA" id="ARBA00022723"/>
    </source>
</evidence>
<comment type="caution">
    <text evidence="6">The sequence shown here is derived from an EMBL/GenBank/DDBJ whole genome shotgun (WGS) entry which is preliminary data.</text>
</comment>
<reference evidence="6 7" key="1">
    <citation type="journal article" date="2023" name="IMA Fungus">
        <title>Comparative genomic study of the Penicillium genus elucidates a diverse pangenome and 15 lateral gene transfer events.</title>
        <authorList>
            <person name="Petersen C."/>
            <person name="Sorensen T."/>
            <person name="Nielsen M.R."/>
            <person name="Sondergaard T.E."/>
            <person name="Sorensen J.L."/>
            <person name="Fitzpatrick D.A."/>
            <person name="Frisvad J.C."/>
            <person name="Nielsen K.L."/>
        </authorList>
    </citation>
    <scope>NUCLEOTIDE SEQUENCE [LARGE SCALE GENOMIC DNA]</scope>
    <source>
        <strain evidence="6 7">IBT 35679</strain>
    </source>
</reference>
<keyword evidence="2 4" id="KW-0479">Metal-binding</keyword>
<comment type="catalytic activity">
    <reaction evidence="5">
        <text>L-tryptophan + O2 = N-formyl-L-kynurenine</text>
        <dbReference type="Rhea" id="RHEA:24536"/>
        <dbReference type="ChEBI" id="CHEBI:15379"/>
        <dbReference type="ChEBI" id="CHEBI:57912"/>
        <dbReference type="ChEBI" id="CHEBI:58629"/>
    </reaction>
</comment>
<keyword evidence="4 5" id="KW-0349">Heme</keyword>
<dbReference type="SUPFAM" id="SSF140959">
    <property type="entry name" value="Indolic compounds 2,3-dioxygenase-like"/>
    <property type="match status" value="1"/>
</dbReference>
<comment type="function">
    <text evidence="5">Produces N-formyl-kynurenine through the oxidation of tryptophan.</text>
</comment>
<dbReference type="FunFam" id="1.20.58.480:FF:000004">
    <property type="entry name" value="Indoleamine 2,3-dioxygenase subfamily"/>
    <property type="match status" value="1"/>
</dbReference>
<keyword evidence="3 4" id="KW-0408">Iron</keyword>